<evidence type="ECO:0000313" key="4">
    <source>
        <dbReference type="Proteomes" id="UP000243904"/>
    </source>
</evidence>
<dbReference type="Gene3D" id="3.30.390.10">
    <property type="entry name" value="Enolase-like, N-terminal domain"/>
    <property type="match status" value="1"/>
</dbReference>
<dbReference type="Gene3D" id="3.20.20.120">
    <property type="entry name" value="Enolase-like C-terminal domain"/>
    <property type="match status" value="1"/>
</dbReference>
<dbReference type="InterPro" id="IPR018110">
    <property type="entry name" value="Mandel_Rmase/mucon_lact_enz_CS"/>
</dbReference>
<evidence type="ECO:0000256" key="1">
    <source>
        <dbReference type="ARBA" id="ARBA00023239"/>
    </source>
</evidence>
<dbReference type="GO" id="GO:0016829">
    <property type="term" value="F:lyase activity"/>
    <property type="evidence" value="ECO:0007669"/>
    <property type="project" value="UniProtKB-KW"/>
</dbReference>
<evidence type="ECO:0000259" key="2">
    <source>
        <dbReference type="SMART" id="SM00922"/>
    </source>
</evidence>
<protein>
    <submittedName>
        <fullName evidence="3">L-alanine-DL-glutamate epimerase</fullName>
    </submittedName>
</protein>
<gene>
    <name evidence="3" type="ORF">SAMN05444158_7315</name>
</gene>
<dbReference type="InterPro" id="IPR013341">
    <property type="entry name" value="Mandelate_racemase_N_dom"/>
</dbReference>
<dbReference type="InterPro" id="IPR029065">
    <property type="entry name" value="Enolase_C-like"/>
</dbReference>
<dbReference type="PROSITE" id="PS00909">
    <property type="entry name" value="MR_MLE_2"/>
    <property type="match status" value="1"/>
</dbReference>
<evidence type="ECO:0000313" key="3">
    <source>
        <dbReference type="EMBL" id="SDT59117.1"/>
    </source>
</evidence>
<organism evidence="3 4">
    <name type="scientific">Bradyrhizobium canariense</name>
    <dbReference type="NCBI Taxonomy" id="255045"/>
    <lineage>
        <taxon>Bacteria</taxon>
        <taxon>Pseudomonadati</taxon>
        <taxon>Pseudomonadota</taxon>
        <taxon>Alphaproteobacteria</taxon>
        <taxon>Hyphomicrobiales</taxon>
        <taxon>Nitrobacteraceae</taxon>
        <taxon>Bradyrhizobium</taxon>
    </lineage>
</organism>
<keyword evidence="1" id="KW-0456">Lyase</keyword>
<dbReference type="CDD" id="cd03316">
    <property type="entry name" value="MR_like"/>
    <property type="match status" value="1"/>
</dbReference>
<dbReference type="SMART" id="SM00922">
    <property type="entry name" value="MR_MLE"/>
    <property type="match status" value="1"/>
</dbReference>
<dbReference type="PANTHER" id="PTHR48080:SF2">
    <property type="entry name" value="D-GALACTONATE DEHYDRATASE"/>
    <property type="match status" value="1"/>
</dbReference>
<dbReference type="SUPFAM" id="SSF54826">
    <property type="entry name" value="Enolase N-terminal domain-like"/>
    <property type="match status" value="1"/>
</dbReference>
<dbReference type="SFLD" id="SFLDS00001">
    <property type="entry name" value="Enolase"/>
    <property type="match status" value="1"/>
</dbReference>
<feature type="domain" description="Mandelate racemase/muconate lactonizing enzyme C-terminal" evidence="2">
    <location>
        <begin position="158"/>
        <end position="254"/>
    </location>
</feature>
<name>A0A1H2BM18_9BRAD</name>
<dbReference type="InterPro" id="IPR034593">
    <property type="entry name" value="DgoD-like"/>
</dbReference>
<proteinExistence type="predicted"/>
<keyword evidence="4" id="KW-1185">Reference proteome</keyword>
<accession>A0A1H2BM18</accession>
<dbReference type="InterPro" id="IPR013342">
    <property type="entry name" value="Mandelate_racemase_C"/>
</dbReference>
<reference evidence="4" key="1">
    <citation type="submission" date="2016-10" db="EMBL/GenBank/DDBJ databases">
        <authorList>
            <person name="Varghese N."/>
            <person name="Submissions S."/>
        </authorList>
    </citation>
    <scope>NUCLEOTIDE SEQUENCE [LARGE SCALE GENOMIC DNA]</scope>
    <source>
        <strain evidence="4">GAS369</strain>
    </source>
</reference>
<dbReference type="GO" id="GO:0000287">
    <property type="term" value="F:magnesium ion binding"/>
    <property type="evidence" value="ECO:0007669"/>
    <property type="project" value="UniProtKB-ARBA"/>
</dbReference>
<dbReference type="EMBL" id="LT629750">
    <property type="protein sequence ID" value="SDT59117.1"/>
    <property type="molecule type" value="Genomic_DNA"/>
</dbReference>
<dbReference type="InterPro" id="IPR036849">
    <property type="entry name" value="Enolase-like_C_sf"/>
</dbReference>
<dbReference type="Proteomes" id="UP000243904">
    <property type="component" value="Chromosome I"/>
</dbReference>
<dbReference type="GO" id="GO:0009063">
    <property type="term" value="P:amino acid catabolic process"/>
    <property type="evidence" value="ECO:0007669"/>
    <property type="project" value="InterPro"/>
</dbReference>
<dbReference type="Pfam" id="PF13378">
    <property type="entry name" value="MR_MLE_C"/>
    <property type="match status" value="1"/>
</dbReference>
<dbReference type="SFLD" id="SFLDG00179">
    <property type="entry name" value="mandelate_racemase"/>
    <property type="match status" value="1"/>
</dbReference>
<dbReference type="PANTHER" id="PTHR48080">
    <property type="entry name" value="D-GALACTONATE DEHYDRATASE-RELATED"/>
    <property type="match status" value="1"/>
</dbReference>
<dbReference type="Pfam" id="PF02746">
    <property type="entry name" value="MR_MLE_N"/>
    <property type="match status" value="1"/>
</dbReference>
<dbReference type="AlphaFoldDB" id="A0A1H2BM18"/>
<sequence length="381" mass="40474">MLSDEIMTSQPFTISSVEAFCYRYPLSTPVVTSFGRMLNRPAVFVRVEDEDGHVGWGEVWANFPSTGAEHRARLVNEVLAPAICGRAFNAPAEIFDAVTQGTSVIALQSGEPGPFAQTIAGVDLAVWDLYARRRGTALWKLLGGNGNRIKVYASGINPTDSGQMAEAALSRGHRGLKLKIGFDPAADRANLASLRALVGGGMLAADVNQGWSIEHALELAPALSEFNLSWLEEPLRADRPWQEWQALRQRVDVPLAAGENIASHAGFAQVLGDDVLSVVQPDIAKWGGLTACAAIARDILTSGKTFCPHYLGGGIGLLASAHLLAGVGGNGLLEVDANDNPLRDRFCGPIANISDGAVTLNDDPGLGIEPDLASIQQYRTA</sequence>
<dbReference type="SUPFAM" id="SSF51604">
    <property type="entry name" value="Enolase C-terminal domain-like"/>
    <property type="match status" value="1"/>
</dbReference>
<dbReference type="InterPro" id="IPR029017">
    <property type="entry name" value="Enolase-like_N"/>
</dbReference>